<keyword evidence="2" id="KW-1185">Reference proteome</keyword>
<accession>A0A5P1E1V0</accession>
<evidence type="ECO:0000313" key="2">
    <source>
        <dbReference type="Proteomes" id="UP000243459"/>
    </source>
</evidence>
<sequence length="186" mass="21122">MVSLQFGYFTEMQVQDGVKPIPQVEARVVNFDPYKKKEKGMVPYTTPKAELMWVSPDLLMDEQWISANSKKPTATRRSCNTISAVPDKGVETTLLSRKEVAEQAQANELRYSKALRKDTPESSKDYFRFDVLAQLANIPAKITLFELLRLSRLTREALHEALVDNEAFLTHFPSNPARTTLEEACP</sequence>
<dbReference type="Proteomes" id="UP000243459">
    <property type="component" value="Chromosome 10"/>
</dbReference>
<gene>
    <name evidence="1" type="ORF">A4U43_C10F10350</name>
</gene>
<dbReference type="EMBL" id="CM007390">
    <property type="protein sequence ID" value="ONK56581.1"/>
    <property type="molecule type" value="Genomic_DNA"/>
</dbReference>
<organism evidence="1 2">
    <name type="scientific">Asparagus officinalis</name>
    <name type="common">Garden asparagus</name>
    <dbReference type="NCBI Taxonomy" id="4686"/>
    <lineage>
        <taxon>Eukaryota</taxon>
        <taxon>Viridiplantae</taxon>
        <taxon>Streptophyta</taxon>
        <taxon>Embryophyta</taxon>
        <taxon>Tracheophyta</taxon>
        <taxon>Spermatophyta</taxon>
        <taxon>Magnoliopsida</taxon>
        <taxon>Liliopsida</taxon>
        <taxon>Asparagales</taxon>
        <taxon>Asparagaceae</taxon>
        <taxon>Asparagoideae</taxon>
        <taxon>Asparagus</taxon>
    </lineage>
</organism>
<dbReference type="AlphaFoldDB" id="A0A5P1E1V0"/>
<reference evidence="2" key="1">
    <citation type="journal article" date="2017" name="Nat. Commun.">
        <title>The asparagus genome sheds light on the origin and evolution of a young Y chromosome.</title>
        <authorList>
            <person name="Harkess A."/>
            <person name="Zhou J."/>
            <person name="Xu C."/>
            <person name="Bowers J.E."/>
            <person name="Van der Hulst R."/>
            <person name="Ayyampalayam S."/>
            <person name="Mercati F."/>
            <person name="Riccardi P."/>
            <person name="McKain M.R."/>
            <person name="Kakrana A."/>
            <person name="Tang H."/>
            <person name="Ray J."/>
            <person name="Groenendijk J."/>
            <person name="Arikit S."/>
            <person name="Mathioni S.M."/>
            <person name="Nakano M."/>
            <person name="Shan H."/>
            <person name="Telgmann-Rauber A."/>
            <person name="Kanno A."/>
            <person name="Yue Z."/>
            <person name="Chen H."/>
            <person name="Li W."/>
            <person name="Chen Y."/>
            <person name="Xu X."/>
            <person name="Zhang Y."/>
            <person name="Luo S."/>
            <person name="Chen H."/>
            <person name="Gao J."/>
            <person name="Mao Z."/>
            <person name="Pires J.C."/>
            <person name="Luo M."/>
            <person name="Kudrna D."/>
            <person name="Wing R.A."/>
            <person name="Meyers B.C."/>
            <person name="Yi K."/>
            <person name="Kong H."/>
            <person name="Lavrijsen P."/>
            <person name="Sunseri F."/>
            <person name="Falavigna A."/>
            <person name="Ye Y."/>
            <person name="Leebens-Mack J.H."/>
            <person name="Chen G."/>
        </authorList>
    </citation>
    <scope>NUCLEOTIDE SEQUENCE [LARGE SCALE GENOMIC DNA]</scope>
    <source>
        <strain evidence="2">cv. DH0086</strain>
    </source>
</reference>
<name>A0A5P1E1V0_ASPOF</name>
<proteinExistence type="predicted"/>
<dbReference type="Gramene" id="ONK56581">
    <property type="protein sequence ID" value="ONK56581"/>
    <property type="gene ID" value="A4U43_C10F10350"/>
</dbReference>
<protein>
    <submittedName>
        <fullName evidence="1">Uncharacterized protein</fullName>
    </submittedName>
</protein>
<evidence type="ECO:0000313" key="1">
    <source>
        <dbReference type="EMBL" id="ONK56581.1"/>
    </source>
</evidence>